<organism evidence="2">
    <name type="scientific">Physcomitrium patens</name>
    <name type="common">Spreading-leaved earth moss</name>
    <name type="synonym">Physcomitrella patens</name>
    <dbReference type="NCBI Taxonomy" id="3218"/>
    <lineage>
        <taxon>Eukaryota</taxon>
        <taxon>Viridiplantae</taxon>
        <taxon>Streptophyta</taxon>
        <taxon>Embryophyta</taxon>
        <taxon>Bryophyta</taxon>
        <taxon>Bryophytina</taxon>
        <taxon>Bryopsida</taxon>
        <taxon>Funariidae</taxon>
        <taxon>Funariales</taxon>
        <taxon>Funariaceae</taxon>
        <taxon>Physcomitrium</taxon>
    </lineage>
</organism>
<dbReference type="InParanoid" id="A0A2K1J7X6"/>
<name>A0A2K1J7X6_PHYPA</name>
<evidence type="ECO:0000313" key="4">
    <source>
        <dbReference type="Proteomes" id="UP000006727"/>
    </source>
</evidence>
<reference evidence="2 4" key="1">
    <citation type="journal article" date="2008" name="Science">
        <title>The Physcomitrella genome reveals evolutionary insights into the conquest of land by plants.</title>
        <authorList>
            <person name="Rensing S."/>
            <person name="Lang D."/>
            <person name="Zimmer A."/>
            <person name="Terry A."/>
            <person name="Salamov A."/>
            <person name="Shapiro H."/>
            <person name="Nishiyama T."/>
            <person name="Perroud P.-F."/>
            <person name="Lindquist E."/>
            <person name="Kamisugi Y."/>
            <person name="Tanahashi T."/>
            <person name="Sakakibara K."/>
            <person name="Fujita T."/>
            <person name="Oishi K."/>
            <person name="Shin-I T."/>
            <person name="Kuroki Y."/>
            <person name="Toyoda A."/>
            <person name="Suzuki Y."/>
            <person name="Hashimoto A."/>
            <person name="Yamaguchi K."/>
            <person name="Sugano A."/>
            <person name="Kohara Y."/>
            <person name="Fujiyama A."/>
            <person name="Anterola A."/>
            <person name="Aoki S."/>
            <person name="Ashton N."/>
            <person name="Barbazuk W.B."/>
            <person name="Barker E."/>
            <person name="Bennetzen J."/>
            <person name="Bezanilla M."/>
            <person name="Blankenship R."/>
            <person name="Cho S.H."/>
            <person name="Dutcher S."/>
            <person name="Estelle M."/>
            <person name="Fawcett J.A."/>
            <person name="Gundlach H."/>
            <person name="Hanada K."/>
            <person name="Heyl A."/>
            <person name="Hicks K.A."/>
            <person name="Hugh J."/>
            <person name="Lohr M."/>
            <person name="Mayer K."/>
            <person name="Melkozernov A."/>
            <person name="Murata T."/>
            <person name="Nelson D."/>
            <person name="Pils B."/>
            <person name="Prigge M."/>
            <person name="Reiss B."/>
            <person name="Renner T."/>
            <person name="Rombauts S."/>
            <person name="Rushton P."/>
            <person name="Sanderfoot A."/>
            <person name="Schween G."/>
            <person name="Shiu S.-H."/>
            <person name="Stueber K."/>
            <person name="Theodoulou F.L."/>
            <person name="Tu H."/>
            <person name="Van de Peer Y."/>
            <person name="Verrier P.J."/>
            <person name="Waters E."/>
            <person name="Wood A."/>
            <person name="Yang L."/>
            <person name="Cove D."/>
            <person name="Cuming A."/>
            <person name="Hasebe M."/>
            <person name="Lucas S."/>
            <person name="Mishler D.B."/>
            <person name="Reski R."/>
            <person name="Grigoriev I."/>
            <person name="Quatrano R.S."/>
            <person name="Boore J.L."/>
        </authorList>
    </citation>
    <scope>NUCLEOTIDE SEQUENCE [LARGE SCALE GENOMIC DNA]</scope>
    <source>
        <strain evidence="3 4">cv. Gransden 2004</strain>
    </source>
</reference>
<dbReference type="AlphaFoldDB" id="A0A2K1J7X6"/>
<dbReference type="Gramene" id="Pp3c16_10039V3.1">
    <property type="protein sequence ID" value="Pp3c16_10039V3.1"/>
    <property type="gene ID" value="Pp3c16_10039"/>
</dbReference>
<reference evidence="3" key="3">
    <citation type="submission" date="2020-12" db="UniProtKB">
        <authorList>
            <consortium name="EnsemblPlants"/>
        </authorList>
    </citation>
    <scope>IDENTIFICATION</scope>
</reference>
<sequence>MALLMGRSRPLKRTSDDLPESKTTSLQTGLRCSNGQQGSTQGLLRVPINKRWISPRTTNITIALQLRCLISGDCS</sequence>
<protein>
    <submittedName>
        <fullName evidence="2 3">Uncharacterized protein</fullName>
    </submittedName>
</protein>
<dbReference type="Proteomes" id="UP000006727">
    <property type="component" value="Chromosome 16"/>
</dbReference>
<reference evidence="2 4" key="2">
    <citation type="journal article" date="2018" name="Plant J.">
        <title>The Physcomitrella patens chromosome-scale assembly reveals moss genome structure and evolution.</title>
        <authorList>
            <person name="Lang D."/>
            <person name="Ullrich K.K."/>
            <person name="Murat F."/>
            <person name="Fuchs J."/>
            <person name="Jenkins J."/>
            <person name="Haas F.B."/>
            <person name="Piednoel M."/>
            <person name="Gundlach H."/>
            <person name="Van Bel M."/>
            <person name="Meyberg R."/>
            <person name="Vives C."/>
            <person name="Morata J."/>
            <person name="Symeonidi A."/>
            <person name="Hiss M."/>
            <person name="Muchero W."/>
            <person name="Kamisugi Y."/>
            <person name="Saleh O."/>
            <person name="Blanc G."/>
            <person name="Decker E.L."/>
            <person name="van Gessel N."/>
            <person name="Grimwood J."/>
            <person name="Hayes R.D."/>
            <person name="Graham S.W."/>
            <person name="Gunter L.E."/>
            <person name="McDaniel S.F."/>
            <person name="Hoernstein S.N.W."/>
            <person name="Larsson A."/>
            <person name="Li F.W."/>
            <person name="Perroud P.F."/>
            <person name="Phillips J."/>
            <person name="Ranjan P."/>
            <person name="Rokshar D.S."/>
            <person name="Rothfels C.J."/>
            <person name="Schneider L."/>
            <person name="Shu S."/>
            <person name="Stevenson D.W."/>
            <person name="Thummler F."/>
            <person name="Tillich M."/>
            <person name="Villarreal Aguilar J.C."/>
            <person name="Widiez T."/>
            <person name="Wong G.K."/>
            <person name="Wymore A."/>
            <person name="Zhang Y."/>
            <person name="Zimmer A.D."/>
            <person name="Quatrano R.S."/>
            <person name="Mayer K.F.X."/>
            <person name="Goodstein D."/>
            <person name="Casacuberta J.M."/>
            <person name="Vandepoele K."/>
            <person name="Reski R."/>
            <person name="Cuming A.C."/>
            <person name="Tuskan G.A."/>
            <person name="Maumus F."/>
            <person name="Salse J."/>
            <person name="Schmutz J."/>
            <person name="Rensing S.A."/>
        </authorList>
    </citation>
    <scope>NUCLEOTIDE SEQUENCE [LARGE SCALE GENOMIC DNA]</scope>
    <source>
        <strain evidence="3 4">cv. Gransden 2004</strain>
    </source>
</reference>
<evidence type="ECO:0000313" key="3">
    <source>
        <dbReference type="EnsemblPlants" id="Pp3c16_10039V3.1"/>
    </source>
</evidence>
<feature type="region of interest" description="Disordered" evidence="1">
    <location>
        <begin position="1"/>
        <end position="40"/>
    </location>
</feature>
<keyword evidence="4" id="KW-1185">Reference proteome</keyword>
<evidence type="ECO:0000256" key="1">
    <source>
        <dbReference type="SAM" id="MobiDB-lite"/>
    </source>
</evidence>
<dbReference type="EMBL" id="ABEU02000016">
    <property type="protein sequence ID" value="PNR37632.1"/>
    <property type="molecule type" value="Genomic_DNA"/>
</dbReference>
<evidence type="ECO:0000313" key="2">
    <source>
        <dbReference type="EMBL" id="PNR37632.1"/>
    </source>
</evidence>
<proteinExistence type="predicted"/>
<gene>
    <name evidence="2" type="ORF">PHYPA_020741</name>
</gene>
<dbReference type="EnsemblPlants" id="Pp3c16_10039V3.1">
    <property type="protein sequence ID" value="Pp3c16_10039V3.1"/>
    <property type="gene ID" value="Pp3c16_10039"/>
</dbReference>
<feature type="compositionally biased region" description="Polar residues" evidence="1">
    <location>
        <begin position="21"/>
        <end position="40"/>
    </location>
</feature>
<accession>A0A2K1J7X6</accession>